<organism evidence="2 3">
    <name type="scientific">Steccherinum ochraceum</name>
    <dbReference type="NCBI Taxonomy" id="92696"/>
    <lineage>
        <taxon>Eukaryota</taxon>
        <taxon>Fungi</taxon>
        <taxon>Dikarya</taxon>
        <taxon>Basidiomycota</taxon>
        <taxon>Agaricomycotina</taxon>
        <taxon>Agaricomycetes</taxon>
        <taxon>Polyporales</taxon>
        <taxon>Steccherinaceae</taxon>
        <taxon>Steccherinum</taxon>
    </lineage>
</organism>
<evidence type="ECO:0000313" key="2">
    <source>
        <dbReference type="EMBL" id="TCD69639.1"/>
    </source>
</evidence>
<feature type="compositionally biased region" description="Polar residues" evidence="1">
    <location>
        <begin position="137"/>
        <end position="153"/>
    </location>
</feature>
<dbReference type="Proteomes" id="UP000292702">
    <property type="component" value="Unassembled WGS sequence"/>
</dbReference>
<feature type="compositionally biased region" description="Polar residues" evidence="1">
    <location>
        <begin position="16"/>
        <end position="25"/>
    </location>
</feature>
<keyword evidence="3" id="KW-1185">Reference proteome</keyword>
<accession>A0A4R0RV15</accession>
<comment type="caution">
    <text evidence="2">The sequence shown here is derived from an EMBL/GenBank/DDBJ whole genome shotgun (WGS) entry which is preliminary data.</text>
</comment>
<protein>
    <submittedName>
        <fullName evidence="2">Uncharacterized protein</fullName>
    </submittedName>
</protein>
<dbReference type="AlphaFoldDB" id="A0A4R0RV15"/>
<reference evidence="2 3" key="1">
    <citation type="submission" date="2018-11" db="EMBL/GenBank/DDBJ databases">
        <title>Genome assembly of Steccherinum ochraceum LE-BIN_3174, the white-rot fungus of the Steccherinaceae family (The Residual Polyporoid clade, Polyporales, Basidiomycota).</title>
        <authorList>
            <person name="Fedorova T.V."/>
            <person name="Glazunova O.A."/>
            <person name="Landesman E.O."/>
            <person name="Moiseenko K.V."/>
            <person name="Psurtseva N.V."/>
            <person name="Savinova O.S."/>
            <person name="Shakhova N.V."/>
            <person name="Tyazhelova T.V."/>
            <person name="Vasina D.V."/>
        </authorList>
    </citation>
    <scope>NUCLEOTIDE SEQUENCE [LARGE SCALE GENOMIC DNA]</scope>
    <source>
        <strain evidence="2 3">LE-BIN_3174</strain>
    </source>
</reference>
<sequence length="153" mass="15505">MLPTGAQYDAPASGVASATYQQGQQPIHAVSGSDYLVENASGDSDNYGRGYGAGGYGAGARLARQTEQVAGQGTGYAHESPDVATGRGGQEDVAGSGVTPEKAPAADRIFGSLEKAAGSLTGDRSLHARGEARMAGDQTTVHDTSTGPKRTNY</sequence>
<proteinExistence type="predicted"/>
<feature type="region of interest" description="Disordered" evidence="1">
    <location>
        <begin position="1"/>
        <end position="25"/>
    </location>
</feature>
<evidence type="ECO:0000256" key="1">
    <source>
        <dbReference type="SAM" id="MobiDB-lite"/>
    </source>
</evidence>
<feature type="region of interest" description="Disordered" evidence="1">
    <location>
        <begin position="65"/>
        <end position="103"/>
    </location>
</feature>
<evidence type="ECO:0000313" key="3">
    <source>
        <dbReference type="Proteomes" id="UP000292702"/>
    </source>
</evidence>
<gene>
    <name evidence="2" type="ORF">EIP91_006864</name>
</gene>
<feature type="region of interest" description="Disordered" evidence="1">
    <location>
        <begin position="117"/>
        <end position="153"/>
    </location>
</feature>
<name>A0A4R0RV15_9APHY</name>
<dbReference type="EMBL" id="RWJN01000037">
    <property type="protein sequence ID" value="TCD69639.1"/>
    <property type="molecule type" value="Genomic_DNA"/>
</dbReference>
<feature type="compositionally biased region" description="Basic and acidic residues" evidence="1">
    <location>
        <begin position="124"/>
        <end position="134"/>
    </location>
</feature>